<dbReference type="EMBL" id="LJIJ01000588">
    <property type="protein sequence ID" value="ODM96053.1"/>
    <property type="molecule type" value="Genomic_DNA"/>
</dbReference>
<dbReference type="AlphaFoldDB" id="A0A1D2MSN6"/>
<feature type="signal peptide" evidence="1">
    <location>
        <begin position="1"/>
        <end position="20"/>
    </location>
</feature>
<accession>A0A1D2MSN6</accession>
<feature type="chain" id="PRO_5008904477" evidence="1">
    <location>
        <begin position="21"/>
        <end position="162"/>
    </location>
</feature>
<keyword evidence="3" id="KW-1185">Reference proteome</keyword>
<gene>
    <name evidence="2" type="ORF">Ocin01_10635</name>
</gene>
<organism evidence="2 3">
    <name type="scientific">Orchesella cincta</name>
    <name type="common">Springtail</name>
    <name type="synonym">Podura cincta</name>
    <dbReference type="NCBI Taxonomy" id="48709"/>
    <lineage>
        <taxon>Eukaryota</taxon>
        <taxon>Metazoa</taxon>
        <taxon>Ecdysozoa</taxon>
        <taxon>Arthropoda</taxon>
        <taxon>Hexapoda</taxon>
        <taxon>Collembola</taxon>
        <taxon>Entomobryomorpha</taxon>
        <taxon>Entomobryoidea</taxon>
        <taxon>Orchesellidae</taxon>
        <taxon>Orchesellinae</taxon>
        <taxon>Orchesella</taxon>
    </lineage>
</organism>
<evidence type="ECO:0000313" key="3">
    <source>
        <dbReference type="Proteomes" id="UP000094527"/>
    </source>
</evidence>
<reference evidence="2 3" key="1">
    <citation type="journal article" date="2016" name="Genome Biol. Evol.">
        <title>Gene Family Evolution Reflects Adaptation to Soil Environmental Stressors in the Genome of the Collembolan Orchesella cincta.</title>
        <authorList>
            <person name="Faddeeva-Vakhrusheva A."/>
            <person name="Derks M.F."/>
            <person name="Anvar S.Y."/>
            <person name="Agamennone V."/>
            <person name="Suring W."/>
            <person name="Smit S."/>
            <person name="van Straalen N.M."/>
            <person name="Roelofs D."/>
        </authorList>
    </citation>
    <scope>NUCLEOTIDE SEQUENCE [LARGE SCALE GENOMIC DNA]</scope>
    <source>
        <tissue evidence="2">Mixed pool</tissue>
    </source>
</reference>
<sequence>MGKLAPFLIVLAALIYSAAAISSKSLVGQVITIDRFDYFSDPSSTLRTQEAARLYCESYYGKLAPVLTFKAYVRLLDKINVNGVYWIDGYESNDVNRFSFYNNCSSEAENIDMGNANLEVGGKNCLVLVKPTPTQQHRIEPVPVTTRARVLCARENAACPSP</sequence>
<dbReference type="SUPFAM" id="SSF56436">
    <property type="entry name" value="C-type lectin-like"/>
    <property type="match status" value="1"/>
</dbReference>
<name>A0A1D2MSN6_ORCCI</name>
<keyword evidence="1" id="KW-0732">Signal</keyword>
<evidence type="ECO:0000313" key="2">
    <source>
        <dbReference type="EMBL" id="ODM96053.1"/>
    </source>
</evidence>
<protein>
    <submittedName>
        <fullName evidence="2">Uncharacterized protein</fullName>
    </submittedName>
</protein>
<comment type="caution">
    <text evidence="2">The sequence shown here is derived from an EMBL/GenBank/DDBJ whole genome shotgun (WGS) entry which is preliminary data.</text>
</comment>
<dbReference type="Gene3D" id="3.10.100.10">
    <property type="entry name" value="Mannose-Binding Protein A, subunit A"/>
    <property type="match status" value="1"/>
</dbReference>
<dbReference type="InterPro" id="IPR016187">
    <property type="entry name" value="CTDL_fold"/>
</dbReference>
<dbReference type="InterPro" id="IPR016186">
    <property type="entry name" value="C-type_lectin-like/link_sf"/>
</dbReference>
<evidence type="ECO:0000256" key="1">
    <source>
        <dbReference type="SAM" id="SignalP"/>
    </source>
</evidence>
<dbReference type="Proteomes" id="UP000094527">
    <property type="component" value="Unassembled WGS sequence"/>
</dbReference>
<proteinExistence type="predicted"/>